<evidence type="ECO:0000256" key="1">
    <source>
        <dbReference type="SAM" id="MobiDB-lite"/>
    </source>
</evidence>
<name>A0ABW1EHA1_9BACT</name>
<feature type="region of interest" description="Disordered" evidence="1">
    <location>
        <begin position="163"/>
        <end position="229"/>
    </location>
</feature>
<feature type="region of interest" description="Disordered" evidence="1">
    <location>
        <begin position="382"/>
        <end position="412"/>
    </location>
</feature>
<evidence type="ECO:0000313" key="3">
    <source>
        <dbReference type="EMBL" id="MFC5863385.1"/>
    </source>
</evidence>
<gene>
    <name evidence="3" type="ORF">ACFPT7_13860</name>
</gene>
<reference evidence="4" key="1">
    <citation type="journal article" date="2019" name="Int. J. Syst. Evol. Microbiol.">
        <title>The Global Catalogue of Microorganisms (GCM) 10K type strain sequencing project: providing services to taxonomists for standard genome sequencing and annotation.</title>
        <authorList>
            <consortium name="The Broad Institute Genomics Platform"/>
            <consortium name="The Broad Institute Genome Sequencing Center for Infectious Disease"/>
            <person name="Wu L."/>
            <person name="Ma J."/>
        </authorList>
    </citation>
    <scope>NUCLEOTIDE SEQUENCE [LARGE SCALE GENOMIC DNA]</scope>
    <source>
        <strain evidence="4">JCM 4087</strain>
    </source>
</reference>
<dbReference type="Pfam" id="PF08811">
    <property type="entry name" value="DUF1800"/>
    <property type="match status" value="1"/>
</dbReference>
<feature type="compositionally biased region" description="Basic and acidic residues" evidence="1">
    <location>
        <begin position="216"/>
        <end position="229"/>
    </location>
</feature>
<keyword evidence="2" id="KW-0732">Signal</keyword>
<feature type="compositionally biased region" description="Basic and acidic residues" evidence="1">
    <location>
        <begin position="163"/>
        <end position="176"/>
    </location>
</feature>
<evidence type="ECO:0000313" key="4">
    <source>
        <dbReference type="Proteomes" id="UP001596091"/>
    </source>
</evidence>
<dbReference type="RefSeq" id="WP_263341317.1">
    <property type="nucleotide sequence ID" value="NZ_JAGSYH010000007.1"/>
</dbReference>
<feature type="region of interest" description="Disordered" evidence="1">
    <location>
        <begin position="674"/>
        <end position="709"/>
    </location>
</feature>
<evidence type="ECO:0000256" key="2">
    <source>
        <dbReference type="SAM" id="SignalP"/>
    </source>
</evidence>
<accession>A0ABW1EHA1</accession>
<proteinExistence type="predicted"/>
<dbReference type="EMBL" id="JBHSPH010000004">
    <property type="protein sequence ID" value="MFC5863385.1"/>
    <property type="molecule type" value="Genomic_DNA"/>
</dbReference>
<comment type="caution">
    <text evidence="3">The sequence shown here is derived from an EMBL/GenBank/DDBJ whole genome shotgun (WGS) entry which is preliminary data.</text>
</comment>
<feature type="compositionally biased region" description="Low complexity" evidence="1">
    <location>
        <begin position="678"/>
        <end position="692"/>
    </location>
</feature>
<feature type="compositionally biased region" description="Basic and acidic residues" evidence="1">
    <location>
        <begin position="389"/>
        <end position="403"/>
    </location>
</feature>
<sequence length="727" mass="80666">MPQPISGRPFALGRTLTSLVLSALLPAQLLPAQAISRTSQPEATPATSTQPLSDQDRRILHLLNRFTFGPTPDEVAEIHSLGPKGIDKWFDLQLHPDRLPLTDDDHTLQARLAEFPSLNLPPDQLIGRFPSNGIIRQAADNKIPAPDDPYLYAIYSHHIQQFKEKQAKKAEEKSDKQAQQPGVAANSAPNMAAGSTMSTPSESQTGESITTAGKEAAPRKELVDNSDRDRARPRYEEVLFHSVVDLPPDKRLQRILYMPTAEFEQLNRGLKPPQRLQLTEGFNPEQRELFADLENPTRAVIFELQAQRLYREIYSSHQLQEVMTAFWLNHFNIYLHKNDETPYYLTSFERDVIRPRALGNFEDLLVATAESPAMLLYLDNSSSTGPDSKVAERQKERQAEGIAKKNTPPGLNENYGRELMELHTLGVNGGYTQKDVTEVSKILTGWTVDHPQLGGDTTFDENRHEPGTKIVMGHKFKEDGMKEGLKLLHMLATSPATAHFISSELAIAFVSDNPPQTLVDRMAKSFESHDGNIAEVLKTLIHSPEFWAPAAYQAKVKTPLEYVVSAVRASNAQVTNPQPLINWLNQLGMPLYACIPPTGYSDKANEWVSTGELVTRMNFALSLANNKLNGITTQWPSTTDEAPDQSANQSIESLQAKLIPTGVSEKTRAAVLTEVEGQSPSPSQITPQSATPKPKNYNPAAAQQQAQQQQQAQIAALLLGSPEFQRR</sequence>
<feature type="chain" id="PRO_5046439325" evidence="2">
    <location>
        <begin position="35"/>
        <end position="727"/>
    </location>
</feature>
<protein>
    <submittedName>
        <fullName evidence="3">DUF1800 domain-containing protein</fullName>
    </submittedName>
</protein>
<dbReference type="Proteomes" id="UP001596091">
    <property type="component" value="Unassembled WGS sequence"/>
</dbReference>
<dbReference type="InterPro" id="IPR014917">
    <property type="entry name" value="DUF1800"/>
</dbReference>
<organism evidence="3 4">
    <name type="scientific">Acidicapsa dinghuensis</name>
    <dbReference type="NCBI Taxonomy" id="2218256"/>
    <lineage>
        <taxon>Bacteria</taxon>
        <taxon>Pseudomonadati</taxon>
        <taxon>Acidobacteriota</taxon>
        <taxon>Terriglobia</taxon>
        <taxon>Terriglobales</taxon>
        <taxon>Acidobacteriaceae</taxon>
        <taxon>Acidicapsa</taxon>
    </lineage>
</organism>
<feature type="compositionally biased region" description="Polar residues" evidence="1">
    <location>
        <begin position="187"/>
        <end position="211"/>
    </location>
</feature>
<keyword evidence="4" id="KW-1185">Reference proteome</keyword>
<feature type="compositionally biased region" description="Low complexity" evidence="1">
    <location>
        <begin position="700"/>
        <end position="709"/>
    </location>
</feature>
<feature type="signal peptide" evidence="2">
    <location>
        <begin position="1"/>
        <end position="34"/>
    </location>
</feature>